<reference evidence="3 4" key="1">
    <citation type="journal article" date="2012" name="Stand. Genomic Sci.">
        <title>Genome sequence of the orange-pigmented seawater bacterium Owenweeksia hongkongensis type strain (UST20020801(T)).</title>
        <authorList>
            <person name="Riedel T."/>
            <person name="Held B."/>
            <person name="Nolan M."/>
            <person name="Lucas S."/>
            <person name="Lapidus A."/>
            <person name="Tice H."/>
            <person name="Del Rio T.G."/>
            <person name="Cheng J.F."/>
            <person name="Han C."/>
            <person name="Tapia R."/>
            <person name="Goodwin L.A."/>
            <person name="Pitluck S."/>
            <person name="Liolios K."/>
            <person name="Mavromatis K."/>
            <person name="Pagani I."/>
            <person name="Ivanova N."/>
            <person name="Mikhailova N."/>
            <person name="Pati A."/>
            <person name="Chen A."/>
            <person name="Palaniappan K."/>
            <person name="Rohde M."/>
            <person name="Tindall B.J."/>
            <person name="Detter J.C."/>
            <person name="Goker M."/>
            <person name="Woyke T."/>
            <person name="Bristow J."/>
            <person name="Eisen J.A."/>
            <person name="Markowitz V."/>
            <person name="Hugenholtz P."/>
            <person name="Klenk H.P."/>
            <person name="Kyrpides N.C."/>
        </authorList>
    </citation>
    <scope>NUCLEOTIDE SEQUENCE</scope>
    <source>
        <strain evidence="4">DSM 17368 / JCM 12287 / NRRL B-23963</strain>
    </source>
</reference>
<dbReference type="KEGG" id="oho:Oweho_1888"/>
<evidence type="ECO:0000256" key="1">
    <source>
        <dbReference type="SAM" id="MobiDB-lite"/>
    </source>
</evidence>
<name>G8R1U1_OWEHD</name>
<organism evidence="3 4">
    <name type="scientific">Owenweeksia hongkongensis (strain DSM 17368 / CIP 108786 / JCM 12287 / NRRL B-23963 / UST20020801)</name>
    <dbReference type="NCBI Taxonomy" id="926562"/>
    <lineage>
        <taxon>Bacteria</taxon>
        <taxon>Pseudomonadati</taxon>
        <taxon>Bacteroidota</taxon>
        <taxon>Flavobacteriia</taxon>
        <taxon>Flavobacteriales</taxon>
        <taxon>Owenweeksiaceae</taxon>
        <taxon>Owenweeksia</taxon>
    </lineage>
</organism>
<dbReference type="eggNOG" id="ENOG5032TQX">
    <property type="taxonomic scope" value="Bacteria"/>
</dbReference>
<keyword evidence="4" id="KW-1185">Reference proteome</keyword>
<sequence length="168" mass="18653">MSSIDKIPNSSEGDADEVEMNPPSSKVEGMLEQFEMFAMQQKGAKNSFDTSKFTPQQTDKLLDILATNEDNAYKFHNKRLDTVEKIQLKAIESSTINQKTIRYGLVGIIIAVPIITILILFFKENYFIPWLTFMTGLAGGFGLSKVSKHISKGSDPENILPASDSEEG</sequence>
<keyword evidence="2" id="KW-0472">Membrane</keyword>
<feature type="compositionally biased region" description="Polar residues" evidence="1">
    <location>
        <begin position="1"/>
        <end position="12"/>
    </location>
</feature>
<dbReference type="RefSeq" id="WP_014202223.1">
    <property type="nucleotide sequence ID" value="NC_016599.1"/>
</dbReference>
<evidence type="ECO:0000313" key="3">
    <source>
        <dbReference type="EMBL" id="AEV32867.1"/>
    </source>
</evidence>
<dbReference type="OrthoDB" id="1494800at2"/>
<protein>
    <submittedName>
        <fullName evidence="3">Uncharacterized protein</fullName>
    </submittedName>
</protein>
<accession>G8R1U1</accession>
<dbReference type="STRING" id="926562.Oweho_1888"/>
<gene>
    <name evidence="3" type="ordered locus">Oweho_1888</name>
</gene>
<keyword evidence="2" id="KW-0812">Transmembrane</keyword>
<dbReference type="AlphaFoldDB" id="G8R1U1"/>
<feature type="transmembrane region" description="Helical" evidence="2">
    <location>
        <begin position="127"/>
        <end position="144"/>
    </location>
</feature>
<proteinExistence type="predicted"/>
<dbReference type="HOGENOM" id="CLU_1584856_0_0_10"/>
<keyword evidence="2" id="KW-1133">Transmembrane helix</keyword>
<feature type="transmembrane region" description="Helical" evidence="2">
    <location>
        <begin position="103"/>
        <end position="121"/>
    </location>
</feature>
<evidence type="ECO:0000256" key="2">
    <source>
        <dbReference type="SAM" id="Phobius"/>
    </source>
</evidence>
<dbReference type="EMBL" id="CP003156">
    <property type="protein sequence ID" value="AEV32867.1"/>
    <property type="molecule type" value="Genomic_DNA"/>
</dbReference>
<feature type="region of interest" description="Disordered" evidence="1">
    <location>
        <begin position="1"/>
        <end position="24"/>
    </location>
</feature>
<dbReference type="Proteomes" id="UP000005631">
    <property type="component" value="Chromosome"/>
</dbReference>
<evidence type="ECO:0000313" key="4">
    <source>
        <dbReference type="Proteomes" id="UP000005631"/>
    </source>
</evidence>